<dbReference type="EMBL" id="JBHTJZ010000004">
    <property type="protein sequence ID" value="MFD0958202.1"/>
    <property type="molecule type" value="Genomic_DNA"/>
</dbReference>
<evidence type="ECO:0000259" key="7">
    <source>
        <dbReference type="Pfam" id="PF08281"/>
    </source>
</evidence>
<proteinExistence type="inferred from homology"/>
<keyword evidence="2" id="KW-0805">Transcription regulation</keyword>
<dbReference type="PANTHER" id="PTHR43133">
    <property type="entry name" value="RNA POLYMERASE ECF-TYPE SIGMA FACTO"/>
    <property type="match status" value="1"/>
</dbReference>
<organism evidence="8 9">
    <name type="scientific">Paenibacillus chungangensis</name>
    <dbReference type="NCBI Taxonomy" id="696535"/>
    <lineage>
        <taxon>Bacteria</taxon>
        <taxon>Bacillati</taxon>
        <taxon>Bacillota</taxon>
        <taxon>Bacilli</taxon>
        <taxon>Bacillales</taxon>
        <taxon>Paenibacillaceae</taxon>
        <taxon>Paenibacillus</taxon>
    </lineage>
</organism>
<accession>A0ABW3HL30</accession>
<gene>
    <name evidence="8" type="ORF">ACFQ2I_02230</name>
</gene>
<evidence type="ECO:0000256" key="5">
    <source>
        <dbReference type="ARBA" id="ARBA00023163"/>
    </source>
</evidence>
<dbReference type="Proteomes" id="UP001596989">
    <property type="component" value="Unassembled WGS sequence"/>
</dbReference>
<dbReference type="Gene3D" id="1.10.1740.10">
    <property type="match status" value="1"/>
</dbReference>
<keyword evidence="3" id="KW-0731">Sigma factor</keyword>
<comment type="similarity">
    <text evidence="1">Belongs to the sigma-70 factor family. ECF subfamily.</text>
</comment>
<comment type="caution">
    <text evidence="8">The sequence shown here is derived from an EMBL/GenBank/DDBJ whole genome shotgun (WGS) entry which is preliminary data.</text>
</comment>
<protein>
    <submittedName>
        <fullName evidence="8">RNA polymerase sigma factor</fullName>
    </submittedName>
</protein>
<feature type="domain" description="RNA polymerase sigma factor 70 region 4 type 2" evidence="7">
    <location>
        <begin position="127"/>
        <end position="179"/>
    </location>
</feature>
<dbReference type="InterPro" id="IPR007627">
    <property type="entry name" value="RNA_pol_sigma70_r2"/>
</dbReference>
<dbReference type="NCBIfam" id="TIGR02937">
    <property type="entry name" value="sigma70-ECF"/>
    <property type="match status" value="1"/>
</dbReference>
<reference evidence="9" key="1">
    <citation type="journal article" date="2019" name="Int. J. Syst. Evol. Microbiol.">
        <title>The Global Catalogue of Microorganisms (GCM) 10K type strain sequencing project: providing services to taxonomists for standard genome sequencing and annotation.</title>
        <authorList>
            <consortium name="The Broad Institute Genomics Platform"/>
            <consortium name="The Broad Institute Genome Sequencing Center for Infectious Disease"/>
            <person name="Wu L."/>
            <person name="Ma J."/>
        </authorList>
    </citation>
    <scope>NUCLEOTIDE SEQUENCE [LARGE SCALE GENOMIC DNA]</scope>
    <source>
        <strain evidence="9">CCUG 59129</strain>
    </source>
</reference>
<dbReference type="Gene3D" id="1.10.10.10">
    <property type="entry name" value="Winged helix-like DNA-binding domain superfamily/Winged helix DNA-binding domain"/>
    <property type="match status" value="1"/>
</dbReference>
<keyword evidence="9" id="KW-1185">Reference proteome</keyword>
<dbReference type="RefSeq" id="WP_377561856.1">
    <property type="nucleotide sequence ID" value="NZ_JBHTJZ010000004.1"/>
</dbReference>
<dbReference type="InterPro" id="IPR039425">
    <property type="entry name" value="RNA_pol_sigma-70-like"/>
</dbReference>
<feature type="domain" description="RNA polymerase sigma-70 region 2" evidence="6">
    <location>
        <begin position="25"/>
        <end position="90"/>
    </location>
</feature>
<dbReference type="Pfam" id="PF08281">
    <property type="entry name" value="Sigma70_r4_2"/>
    <property type="match status" value="1"/>
</dbReference>
<dbReference type="InterPro" id="IPR014284">
    <property type="entry name" value="RNA_pol_sigma-70_dom"/>
</dbReference>
<name>A0ABW3HL30_9BACL</name>
<evidence type="ECO:0000256" key="4">
    <source>
        <dbReference type="ARBA" id="ARBA00023125"/>
    </source>
</evidence>
<evidence type="ECO:0000256" key="3">
    <source>
        <dbReference type="ARBA" id="ARBA00023082"/>
    </source>
</evidence>
<dbReference type="Pfam" id="PF04542">
    <property type="entry name" value="Sigma70_r2"/>
    <property type="match status" value="1"/>
</dbReference>
<sequence>MQEKLVHLMTANYEQLTPQLQREIYDEFYQLMYPIIIYMVKDHATTEDIIQSSFIKVIRNVPETTTEVQLKAWMKVVVKNTVFNYFRKTKKNRNDIDSDSVYINENYELTTEPGSIEQEVELKFMSETLEQCLRELKPEYRSLIELRWKRDLSYKEIAAELDTTQETVKYKLYRAREAMKKRFKKRWGGKNE</sequence>
<dbReference type="SUPFAM" id="SSF88659">
    <property type="entry name" value="Sigma3 and sigma4 domains of RNA polymerase sigma factors"/>
    <property type="match status" value="1"/>
</dbReference>
<evidence type="ECO:0000256" key="1">
    <source>
        <dbReference type="ARBA" id="ARBA00010641"/>
    </source>
</evidence>
<evidence type="ECO:0000313" key="8">
    <source>
        <dbReference type="EMBL" id="MFD0958202.1"/>
    </source>
</evidence>
<dbReference type="SUPFAM" id="SSF88946">
    <property type="entry name" value="Sigma2 domain of RNA polymerase sigma factors"/>
    <property type="match status" value="1"/>
</dbReference>
<dbReference type="PANTHER" id="PTHR43133:SF52">
    <property type="entry name" value="ECF RNA POLYMERASE SIGMA FACTOR SIGL"/>
    <property type="match status" value="1"/>
</dbReference>
<evidence type="ECO:0000313" key="9">
    <source>
        <dbReference type="Proteomes" id="UP001596989"/>
    </source>
</evidence>
<dbReference type="CDD" id="cd06171">
    <property type="entry name" value="Sigma70_r4"/>
    <property type="match status" value="1"/>
</dbReference>
<evidence type="ECO:0000259" key="6">
    <source>
        <dbReference type="Pfam" id="PF04542"/>
    </source>
</evidence>
<dbReference type="InterPro" id="IPR013249">
    <property type="entry name" value="RNA_pol_sigma70_r4_t2"/>
</dbReference>
<keyword evidence="5" id="KW-0804">Transcription</keyword>
<keyword evidence="4" id="KW-0238">DNA-binding</keyword>
<evidence type="ECO:0000256" key="2">
    <source>
        <dbReference type="ARBA" id="ARBA00023015"/>
    </source>
</evidence>
<dbReference type="InterPro" id="IPR036388">
    <property type="entry name" value="WH-like_DNA-bd_sf"/>
</dbReference>
<dbReference type="InterPro" id="IPR013324">
    <property type="entry name" value="RNA_pol_sigma_r3/r4-like"/>
</dbReference>
<dbReference type="InterPro" id="IPR013325">
    <property type="entry name" value="RNA_pol_sigma_r2"/>
</dbReference>